<accession>A0ACB8TX65</accession>
<name>A0ACB8TX65_9APHY</name>
<proteinExistence type="predicted"/>
<protein>
    <submittedName>
        <fullName evidence="1">Uncharacterized protein</fullName>
    </submittedName>
</protein>
<gene>
    <name evidence="1" type="ORF">BDY19DRAFT_337782</name>
</gene>
<sequence>MFPDLALQQSHLSTRSGPNLSILPQVTRPLHLCKCFHTSHTSGMYAPDRLNSHSHSRAYKRQRETEDVDHTVDTFFFLVSSAAPKLTSFISHGLGSLVNPSRMSECISGRYGRLAGNSEPNEREVAVNFGIPGMCLSISHVGVLPLGFPVCHQVGLRHNTRAMRCDYHP</sequence>
<comment type="caution">
    <text evidence="1">The sequence shown here is derived from an EMBL/GenBank/DDBJ whole genome shotgun (WGS) entry which is preliminary data.</text>
</comment>
<evidence type="ECO:0000313" key="1">
    <source>
        <dbReference type="EMBL" id="KAI0086628.1"/>
    </source>
</evidence>
<dbReference type="Proteomes" id="UP001055072">
    <property type="component" value="Unassembled WGS sequence"/>
</dbReference>
<reference evidence="1" key="1">
    <citation type="journal article" date="2021" name="Environ. Microbiol.">
        <title>Gene family expansions and transcriptome signatures uncover fungal adaptations to wood decay.</title>
        <authorList>
            <person name="Hage H."/>
            <person name="Miyauchi S."/>
            <person name="Viragh M."/>
            <person name="Drula E."/>
            <person name="Min B."/>
            <person name="Chaduli D."/>
            <person name="Navarro D."/>
            <person name="Favel A."/>
            <person name="Norest M."/>
            <person name="Lesage-Meessen L."/>
            <person name="Balint B."/>
            <person name="Merenyi Z."/>
            <person name="de Eugenio L."/>
            <person name="Morin E."/>
            <person name="Martinez A.T."/>
            <person name="Baldrian P."/>
            <person name="Stursova M."/>
            <person name="Martinez M.J."/>
            <person name="Novotny C."/>
            <person name="Magnuson J.K."/>
            <person name="Spatafora J.W."/>
            <person name="Maurice S."/>
            <person name="Pangilinan J."/>
            <person name="Andreopoulos W."/>
            <person name="LaButti K."/>
            <person name="Hundley H."/>
            <person name="Na H."/>
            <person name="Kuo A."/>
            <person name="Barry K."/>
            <person name="Lipzen A."/>
            <person name="Henrissat B."/>
            <person name="Riley R."/>
            <person name="Ahrendt S."/>
            <person name="Nagy L.G."/>
            <person name="Grigoriev I.V."/>
            <person name="Martin F."/>
            <person name="Rosso M.N."/>
        </authorList>
    </citation>
    <scope>NUCLEOTIDE SEQUENCE</scope>
    <source>
        <strain evidence="1">CBS 384.51</strain>
    </source>
</reference>
<organism evidence="1 2">
    <name type="scientific">Irpex rosettiformis</name>
    <dbReference type="NCBI Taxonomy" id="378272"/>
    <lineage>
        <taxon>Eukaryota</taxon>
        <taxon>Fungi</taxon>
        <taxon>Dikarya</taxon>
        <taxon>Basidiomycota</taxon>
        <taxon>Agaricomycotina</taxon>
        <taxon>Agaricomycetes</taxon>
        <taxon>Polyporales</taxon>
        <taxon>Irpicaceae</taxon>
        <taxon>Irpex</taxon>
    </lineage>
</organism>
<evidence type="ECO:0000313" key="2">
    <source>
        <dbReference type="Proteomes" id="UP001055072"/>
    </source>
</evidence>
<dbReference type="EMBL" id="MU274922">
    <property type="protein sequence ID" value="KAI0086628.1"/>
    <property type="molecule type" value="Genomic_DNA"/>
</dbReference>
<keyword evidence="2" id="KW-1185">Reference proteome</keyword>